<keyword evidence="12" id="KW-1185">Reference proteome</keyword>
<evidence type="ECO:0000256" key="3">
    <source>
        <dbReference type="ARBA" id="ARBA00022679"/>
    </source>
</evidence>
<proteinExistence type="predicted"/>
<evidence type="ECO:0000256" key="1">
    <source>
        <dbReference type="ARBA" id="ARBA00004123"/>
    </source>
</evidence>
<dbReference type="PANTHER" id="PTHR44218">
    <property type="entry name" value="PROTEIN SPA1-RELATED 2"/>
    <property type="match status" value="1"/>
</dbReference>
<feature type="compositionally biased region" description="Polar residues" evidence="10">
    <location>
        <begin position="172"/>
        <end position="181"/>
    </location>
</feature>
<dbReference type="SUPFAM" id="SSF50978">
    <property type="entry name" value="WD40 repeat-like"/>
    <property type="match status" value="1"/>
</dbReference>
<dbReference type="Proteomes" id="UP001141806">
    <property type="component" value="Unassembled WGS sequence"/>
</dbReference>
<evidence type="ECO:0000256" key="7">
    <source>
        <dbReference type="ARBA" id="ARBA00023242"/>
    </source>
</evidence>
<dbReference type="InterPro" id="IPR044630">
    <property type="entry name" value="SPA1/2/3/4"/>
</dbReference>
<evidence type="ECO:0000256" key="4">
    <source>
        <dbReference type="ARBA" id="ARBA00022737"/>
    </source>
</evidence>
<dbReference type="PRINTS" id="PR00320">
    <property type="entry name" value="GPROTEINBRPT"/>
</dbReference>
<accession>A0A9Q0JUY3</accession>
<dbReference type="GO" id="GO:0009640">
    <property type="term" value="P:photomorphogenesis"/>
    <property type="evidence" value="ECO:0007669"/>
    <property type="project" value="InterPro"/>
</dbReference>
<dbReference type="EMBL" id="JAMYWD010000012">
    <property type="protein sequence ID" value="KAJ4953689.1"/>
    <property type="molecule type" value="Genomic_DNA"/>
</dbReference>
<dbReference type="GO" id="GO:0016740">
    <property type="term" value="F:transferase activity"/>
    <property type="evidence" value="ECO:0007669"/>
    <property type="project" value="UniProtKB-KW"/>
</dbReference>
<dbReference type="Gene3D" id="1.10.510.10">
    <property type="entry name" value="Transferase(Phosphotransferase) domain 1"/>
    <property type="match status" value="1"/>
</dbReference>
<feature type="region of interest" description="Disordered" evidence="10">
    <location>
        <begin position="140"/>
        <end position="185"/>
    </location>
</feature>
<dbReference type="PANTHER" id="PTHR44218:SF6">
    <property type="entry name" value="PROTEIN SUPPRESSOR OF PHYA-105 1"/>
    <property type="match status" value="1"/>
</dbReference>
<dbReference type="GO" id="GO:0005634">
    <property type="term" value="C:nucleus"/>
    <property type="evidence" value="ECO:0007669"/>
    <property type="project" value="UniProtKB-SubCell"/>
</dbReference>
<dbReference type="FunFam" id="2.130.10.10:FF:000090">
    <property type="entry name" value="E3 ubiquitin-protein ligase RFWD2 isoform X1"/>
    <property type="match status" value="1"/>
</dbReference>
<keyword evidence="2 9" id="KW-0853">WD repeat</keyword>
<feature type="compositionally biased region" description="Basic and acidic residues" evidence="10">
    <location>
        <begin position="147"/>
        <end position="162"/>
    </location>
</feature>
<dbReference type="PROSITE" id="PS50082">
    <property type="entry name" value="WD_REPEATS_2"/>
    <property type="match status" value="2"/>
</dbReference>
<keyword evidence="5" id="KW-0833">Ubl conjugation pathway</keyword>
<protein>
    <submittedName>
        <fullName evidence="11">Uncharacterized protein</fullName>
    </submittedName>
</protein>
<evidence type="ECO:0000256" key="8">
    <source>
        <dbReference type="ARBA" id="ARBA00084091"/>
    </source>
</evidence>
<organism evidence="11 12">
    <name type="scientific">Protea cynaroides</name>
    <dbReference type="NCBI Taxonomy" id="273540"/>
    <lineage>
        <taxon>Eukaryota</taxon>
        <taxon>Viridiplantae</taxon>
        <taxon>Streptophyta</taxon>
        <taxon>Embryophyta</taxon>
        <taxon>Tracheophyta</taxon>
        <taxon>Spermatophyta</taxon>
        <taxon>Magnoliopsida</taxon>
        <taxon>Proteales</taxon>
        <taxon>Proteaceae</taxon>
        <taxon>Protea</taxon>
    </lineage>
</organism>
<evidence type="ECO:0000256" key="10">
    <source>
        <dbReference type="SAM" id="MobiDB-lite"/>
    </source>
</evidence>
<dbReference type="SUPFAM" id="SSF56112">
    <property type="entry name" value="Protein kinase-like (PK-like)"/>
    <property type="match status" value="1"/>
</dbReference>
<dbReference type="Gene3D" id="2.130.10.10">
    <property type="entry name" value="YVTN repeat-like/Quinoprotein amine dehydrogenase"/>
    <property type="match status" value="1"/>
</dbReference>
<dbReference type="InterPro" id="IPR036322">
    <property type="entry name" value="WD40_repeat_dom_sf"/>
</dbReference>
<dbReference type="SMART" id="SM00320">
    <property type="entry name" value="WD40"/>
    <property type="match status" value="7"/>
</dbReference>
<evidence type="ECO:0000313" key="12">
    <source>
        <dbReference type="Proteomes" id="UP001141806"/>
    </source>
</evidence>
<feature type="region of interest" description="Disordered" evidence="10">
    <location>
        <begin position="1"/>
        <end position="27"/>
    </location>
</feature>
<name>A0A9Q0JUY3_9MAGN</name>
<comment type="caution">
    <text evidence="11">The sequence shown here is derived from an EMBL/GenBank/DDBJ whole genome shotgun (WGS) entry which is preliminary data.</text>
</comment>
<keyword evidence="8" id="KW-0607">Phytochrome signaling pathway</keyword>
<dbReference type="InterPro" id="IPR019775">
    <property type="entry name" value="WD40_repeat_CS"/>
</dbReference>
<keyword evidence="3" id="KW-0808">Transferase</keyword>
<dbReference type="PROSITE" id="PS50294">
    <property type="entry name" value="WD_REPEATS_REGION"/>
    <property type="match status" value="2"/>
</dbReference>
<evidence type="ECO:0000256" key="6">
    <source>
        <dbReference type="ARBA" id="ARBA00023054"/>
    </source>
</evidence>
<gene>
    <name evidence="11" type="ORF">NE237_030521</name>
</gene>
<dbReference type="InterPro" id="IPR020472">
    <property type="entry name" value="WD40_PAC1"/>
</dbReference>
<keyword evidence="6" id="KW-0175">Coiled coil</keyword>
<reference evidence="11" key="1">
    <citation type="journal article" date="2023" name="Plant J.">
        <title>The genome of the king protea, Protea cynaroides.</title>
        <authorList>
            <person name="Chang J."/>
            <person name="Duong T.A."/>
            <person name="Schoeman C."/>
            <person name="Ma X."/>
            <person name="Roodt D."/>
            <person name="Barker N."/>
            <person name="Li Z."/>
            <person name="Van de Peer Y."/>
            <person name="Mizrachi E."/>
        </authorList>
    </citation>
    <scope>NUCLEOTIDE SEQUENCE</scope>
    <source>
        <tissue evidence="11">Young leaves</tissue>
    </source>
</reference>
<comment type="subcellular location">
    <subcellularLocation>
        <location evidence="1">Nucleus</location>
    </subcellularLocation>
</comment>
<evidence type="ECO:0000313" key="11">
    <source>
        <dbReference type="EMBL" id="KAJ4953689.1"/>
    </source>
</evidence>
<feature type="repeat" description="WD" evidence="9">
    <location>
        <begin position="918"/>
        <end position="958"/>
    </location>
</feature>
<dbReference type="GO" id="GO:0042802">
    <property type="term" value="F:identical protein binding"/>
    <property type="evidence" value="ECO:0007669"/>
    <property type="project" value="UniProtKB-ARBA"/>
</dbReference>
<evidence type="ECO:0000256" key="9">
    <source>
        <dbReference type="PROSITE-ProRule" id="PRU00221"/>
    </source>
</evidence>
<sequence>MEGAGEEVTANDAAEDERLKRKDSSQSLKQDSCNMLEYSTVFIPPGIDWSGASLQASRDTVEGQTLKRCVNSVAGSEPASSIPCSSTNGAGVMVEELTVKNYMNPHLAMVGCSNSREGMQDRNWPWQLLYQQAGGFGSESLHGKTASIDKDPPMPKGKDEVRSMFPPENLFQKPSSSSKLSNQDHTKISKRLTNTNKDIISSNSFSPGGVRSKVLSASGFSEFFLKNSLKGKGVLHRNSGAQDGTDVAVAGKNKGKTTFLTGLASDASLDDSAKKEDHPSQIAAGICPNVFCDEISLRGWLKSCSRKINKVESMHIFRQIVELVDLSHSQGVALPDIRPSCFRLLPSAQVEYIGSLAQRLECAMDQNRPYLEHHFCRKRPFGQVMHAQNSLCTKHQKFSEQMVSVRQQPQFPARSGFKFETVKAGNIKNRGIQESGCGLSDQYNSNMECNVQLEEEWYTSPEELNDRGCTLSSNIYNLGVLLFELRSFFESWEVHATAMSDLRDRILPPIFLLENPKEAGFCLWLLHPEPCSRPTTREILLSDLIHESRELSYGSDLASSIEEDDVESELLLHFLITLNEQKQKHLSKLVEDLGCLGVDIYEVEKRHLSRKTGVFCQTLKGFSNVGELGFLEEPLHPSALSMLSSATNKNEERLVKNISQLENAYFSMRSQVPLLDTDATTRSDKDLLNNRDRLFPIQNENDEQSLYQTNDCLEAFFDGLCKYARYSKFKVRGTLRNGDLLNSANVICSLSFDQDEDYFATAGVSKKIKIFEFRALLNDSVDIHYPNIEMSSKSKLSCVCWNSYIKNYLASTDYEGGVQLWDASIGQGFSQFADHEKRAWSVDFSQLDPTKLASGSDDCSVKIWNINERNCIDTIRNVANVCCVQFSAHSTNLLAFGSADYKTYCYDLRNTRIPWCTLAGHGKAVSYVKFLDPETLVSASTDNTLKLWDLKQTSSSGVSTNACSRTFSGHTNEKNFVGLTVSDGYIACGSESNEVYAYYRSLPMPITSHKFGSIDPITGQETGDDNGQFVSCVCWRRKSNTVVAANSSGSIKLLQMV</sequence>
<evidence type="ECO:0000256" key="5">
    <source>
        <dbReference type="ARBA" id="ARBA00022786"/>
    </source>
</evidence>
<dbReference type="PROSITE" id="PS00678">
    <property type="entry name" value="WD_REPEATS_1"/>
    <property type="match status" value="2"/>
</dbReference>
<evidence type="ECO:0000256" key="2">
    <source>
        <dbReference type="ARBA" id="ARBA00022574"/>
    </source>
</evidence>
<dbReference type="InterPro" id="IPR001680">
    <property type="entry name" value="WD40_rpt"/>
</dbReference>
<dbReference type="AlphaFoldDB" id="A0A9Q0JUY3"/>
<dbReference type="InterPro" id="IPR011009">
    <property type="entry name" value="Kinase-like_dom_sf"/>
</dbReference>
<keyword evidence="4" id="KW-0677">Repeat</keyword>
<feature type="repeat" description="WD" evidence="9">
    <location>
        <begin position="832"/>
        <end position="874"/>
    </location>
</feature>
<dbReference type="Pfam" id="PF00400">
    <property type="entry name" value="WD40"/>
    <property type="match status" value="3"/>
</dbReference>
<dbReference type="GO" id="GO:0009585">
    <property type="term" value="P:red, far-red light phototransduction"/>
    <property type="evidence" value="ECO:0007669"/>
    <property type="project" value="UniProtKB-KW"/>
</dbReference>
<keyword evidence="7" id="KW-0539">Nucleus</keyword>
<dbReference type="InterPro" id="IPR015943">
    <property type="entry name" value="WD40/YVTN_repeat-like_dom_sf"/>
</dbReference>
<dbReference type="OrthoDB" id="273771at2759"/>